<evidence type="ECO:0000313" key="1">
    <source>
        <dbReference type="EMBL" id="CBI08738.1"/>
    </source>
</evidence>
<proteinExistence type="predicted"/>
<organism evidence="1">
    <name type="scientific">mine drainage metagenome</name>
    <dbReference type="NCBI Taxonomy" id="410659"/>
    <lineage>
        <taxon>unclassified sequences</taxon>
        <taxon>metagenomes</taxon>
        <taxon>ecological metagenomes</taxon>
    </lineage>
</organism>
<sequence length="63" mass="6892">MLGFFASTSAGTCAAIFRPFASPRPFAFIKLWSEASLHPFRVLVTLLLQWNALARKLAGRPAA</sequence>
<accession>E6QNB7</accession>
<dbReference type="AlphaFoldDB" id="E6QNB7"/>
<comment type="caution">
    <text evidence="1">The sequence shown here is derived from an EMBL/GenBank/DDBJ whole genome shotgun (WGS) entry which is preliminary data.</text>
</comment>
<dbReference type="EMBL" id="CABQ01000260">
    <property type="protein sequence ID" value="CBI08738.1"/>
    <property type="molecule type" value="Genomic_DNA"/>
</dbReference>
<name>E6QNB7_9ZZZZ</name>
<reference evidence="1" key="1">
    <citation type="submission" date="2009-10" db="EMBL/GenBank/DDBJ databases">
        <title>Diversity of trophic interactions inside an arsenic-rich microbial ecosystem.</title>
        <authorList>
            <person name="Bertin P.N."/>
            <person name="Heinrich-Salmeron A."/>
            <person name="Pelletier E."/>
            <person name="Goulhen-Chollet F."/>
            <person name="Arsene-Ploetze F."/>
            <person name="Gallien S."/>
            <person name="Calteau A."/>
            <person name="Vallenet D."/>
            <person name="Casiot C."/>
            <person name="Chane-Woon-Ming B."/>
            <person name="Giloteaux L."/>
            <person name="Barakat M."/>
            <person name="Bonnefoy V."/>
            <person name="Bruneel O."/>
            <person name="Chandler M."/>
            <person name="Cleiss J."/>
            <person name="Duran R."/>
            <person name="Elbaz-Poulichet F."/>
            <person name="Fonknechten N."/>
            <person name="Lauga B."/>
            <person name="Mornico D."/>
            <person name="Ortet P."/>
            <person name="Schaeffer C."/>
            <person name="Siguier P."/>
            <person name="Alexander Thil Smith A."/>
            <person name="Van Dorsselaer A."/>
            <person name="Weissenbach J."/>
            <person name="Medigue C."/>
            <person name="Le Paslier D."/>
        </authorList>
    </citation>
    <scope>NUCLEOTIDE SEQUENCE</scope>
</reference>
<protein>
    <submittedName>
        <fullName evidence="1">Uncharacterized protein</fullName>
    </submittedName>
</protein>
<gene>
    <name evidence="1" type="ORF">CARN6_2238</name>
</gene>